<name>A0A9P5HGQ5_9HYPO</name>
<proteinExistence type="predicted"/>
<dbReference type="GO" id="GO:0006351">
    <property type="term" value="P:DNA-templated transcription"/>
    <property type="evidence" value="ECO:0007669"/>
    <property type="project" value="InterPro"/>
</dbReference>
<feature type="region of interest" description="Disordered" evidence="2">
    <location>
        <begin position="110"/>
        <end position="135"/>
    </location>
</feature>
<feature type="domain" description="Xylanolytic transcriptional activator regulatory" evidence="3">
    <location>
        <begin position="356"/>
        <end position="429"/>
    </location>
</feature>
<dbReference type="OrthoDB" id="25921at2759"/>
<dbReference type="GO" id="GO:0003677">
    <property type="term" value="F:DNA binding"/>
    <property type="evidence" value="ECO:0007669"/>
    <property type="project" value="InterPro"/>
</dbReference>
<feature type="region of interest" description="Disordered" evidence="2">
    <location>
        <begin position="25"/>
        <end position="59"/>
    </location>
</feature>
<feature type="compositionally biased region" description="Basic and acidic residues" evidence="2">
    <location>
        <begin position="119"/>
        <end position="135"/>
    </location>
</feature>
<dbReference type="SMART" id="SM00906">
    <property type="entry name" value="Fungal_trans"/>
    <property type="match status" value="1"/>
</dbReference>
<sequence>MWGYWQGPSRCAVAKRDCQYAEPAPVVALPQDSPPPVELPPASPPRISLPPVSPPPAEPIRNEKLRVLENIVARLHPELPTDVAGLRIYYESLVDADDDVSQRSMRHLLEEPVDGNDGPSHDISDHSQGDHSHSEHDGLVTVVNQGKTHFEGKSSYWSFFNSVHHVVADDYEGVGENSEADCTGSIHQPSLPYFSSDWRTAVLAALPPRGVVDFLAKTFFRFAQANFFYIHPEIFMRKLTAFYNGTHEFETRDSLNSKRSTEFICVLFMVFAIGSQFAEVGTEPNTVVQDTPWTDTSTLDFSTIKVPVPNQNPGWRFYEVSRRLLPDVICSSSMTSVQVCVLQGIFLPSTTSRDAGYNLLGLALRMAINMGMHRSFGASSLHPHVRELRNRLWWSVYIAERLFSIEMGRPLAISDSEVDAPFPVDLPEWNFSGKPMNVDGLIAMARLCRLLGKIVTTVYCKSENGKGTVIQPKVFRRLRRELDQSWESLPNHMKFQHSPGRSVAHLALTYEQAKILLTRSSLNCAAVTSQWRTLDEEAKKFFRQQATECMNSAIASIEIMSTLKSRSLLCQYSFHDALYCSAAFHDASGFSFAVVPPLVGNNDNNEPLTPGLPRLGANATVQDESNAPRGRIYPSVSQDIYRGGVVHPTTEFYNTDVGHPETSPGGLLERGSDISDFQPLFIPDHPEFDIFSRDLTCAPEFSGLIGLNFM</sequence>
<dbReference type="Proteomes" id="UP000722485">
    <property type="component" value="Unassembled WGS sequence"/>
</dbReference>
<accession>A0A9P5HGQ5</accession>
<comment type="caution">
    <text evidence="4">The sequence shown here is derived from an EMBL/GenBank/DDBJ whole genome shotgun (WGS) entry which is preliminary data.</text>
</comment>
<dbReference type="CDD" id="cd12148">
    <property type="entry name" value="fungal_TF_MHR"/>
    <property type="match status" value="1"/>
</dbReference>
<evidence type="ECO:0000256" key="2">
    <source>
        <dbReference type="SAM" id="MobiDB-lite"/>
    </source>
</evidence>
<dbReference type="AlphaFoldDB" id="A0A9P5HGQ5"/>
<protein>
    <recommendedName>
        <fullName evidence="3">Xylanolytic transcriptional activator regulatory domain-containing protein</fullName>
    </recommendedName>
</protein>
<keyword evidence="1" id="KW-0539">Nucleus</keyword>
<dbReference type="EMBL" id="JAANBB010000004">
    <property type="protein sequence ID" value="KAF7557645.1"/>
    <property type="molecule type" value="Genomic_DNA"/>
</dbReference>
<dbReference type="GO" id="GO:0008270">
    <property type="term" value="F:zinc ion binding"/>
    <property type="evidence" value="ECO:0007669"/>
    <property type="project" value="InterPro"/>
</dbReference>
<keyword evidence="5" id="KW-1185">Reference proteome</keyword>
<evidence type="ECO:0000313" key="4">
    <source>
        <dbReference type="EMBL" id="KAF7557645.1"/>
    </source>
</evidence>
<dbReference type="GO" id="GO:0003700">
    <property type="term" value="F:DNA-binding transcription factor activity"/>
    <property type="evidence" value="ECO:0007669"/>
    <property type="project" value="InterPro"/>
</dbReference>
<feature type="compositionally biased region" description="Pro residues" evidence="2">
    <location>
        <begin position="32"/>
        <end position="58"/>
    </location>
</feature>
<dbReference type="Pfam" id="PF04082">
    <property type="entry name" value="Fungal_trans"/>
    <property type="match status" value="1"/>
</dbReference>
<reference evidence="4" key="1">
    <citation type="submission" date="2020-03" db="EMBL/GenBank/DDBJ databases">
        <title>Draft Genome Sequence of Cylindrodendrum hubeiense.</title>
        <authorList>
            <person name="Buettner E."/>
            <person name="Kellner H."/>
        </authorList>
    </citation>
    <scope>NUCLEOTIDE SEQUENCE</scope>
    <source>
        <strain evidence="4">IHI 201604</strain>
    </source>
</reference>
<evidence type="ECO:0000313" key="5">
    <source>
        <dbReference type="Proteomes" id="UP000722485"/>
    </source>
</evidence>
<evidence type="ECO:0000256" key="1">
    <source>
        <dbReference type="ARBA" id="ARBA00023242"/>
    </source>
</evidence>
<dbReference type="InterPro" id="IPR050987">
    <property type="entry name" value="AtrR-like"/>
</dbReference>
<organism evidence="4 5">
    <name type="scientific">Cylindrodendrum hubeiense</name>
    <dbReference type="NCBI Taxonomy" id="595255"/>
    <lineage>
        <taxon>Eukaryota</taxon>
        <taxon>Fungi</taxon>
        <taxon>Dikarya</taxon>
        <taxon>Ascomycota</taxon>
        <taxon>Pezizomycotina</taxon>
        <taxon>Sordariomycetes</taxon>
        <taxon>Hypocreomycetidae</taxon>
        <taxon>Hypocreales</taxon>
        <taxon>Nectriaceae</taxon>
        <taxon>Cylindrodendrum</taxon>
    </lineage>
</organism>
<dbReference type="PANTHER" id="PTHR46910:SF23">
    <property type="entry name" value="THIAMINE REPRESSIBLE GENES REGULATORY PROTEIN THI1"/>
    <property type="match status" value="1"/>
</dbReference>
<evidence type="ECO:0000259" key="3">
    <source>
        <dbReference type="SMART" id="SM00906"/>
    </source>
</evidence>
<gene>
    <name evidence="4" type="ORF">G7Z17_g612</name>
</gene>
<dbReference type="InterPro" id="IPR007219">
    <property type="entry name" value="XnlR_reg_dom"/>
</dbReference>
<dbReference type="PANTHER" id="PTHR46910">
    <property type="entry name" value="TRANSCRIPTION FACTOR PDR1"/>
    <property type="match status" value="1"/>
</dbReference>